<dbReference type="InterPro" id="IPR004089">
    <property type="entry name" value="MCPsignal_dom"/>
</dbReference>
<feature type="transmembrane region" description="Helical" evidence="12">
    <location>
        <begin position="192"/>
        <end position="215"/>
    </location>
</feature>
<evidence type="ECO:0000256" key="12">
    <source>
        <dbReference type="SAM" id="Phobius"/>
    </source>
</evidence>
<dbReference type="SUPFAM" id="SSF47170">
    <property type="entry name" value="Aspartate receptor, ligand-binding domain"/>
    <property type="match status" value="1"/>
</dbReference>
<dbReference type="GO" id="GO:0004888">
    <property type="term" value="F:transmembrane signaling receptor activity"/>
    <property type="evidence" value="ECO:0007669"/>
    <property type="project" value="InterPro"/>
</dbReference>
<feature type="domain" description="Methyl-accepting transducer" evidence="13">
    <location>
        <begin position="274"/>
        <end position="503"/>
    </location>
</feature>
<protein>
    <submittedName>
        <fullName evidence="15">Methyl-accepting chemotaxis sensory transducer with TarH sensor</fullName>
    </submittedName>
</protein>
<dbReference type="Pfam" id="PF02203">
    <property type="entry name" value="TarH"/>
    <property type="match status" value="1"/>
</dbReference>
<keyword evidence="9 11" id="KW-0807">Transducer</keyword>
<keyword evidence="16" id="KW-1185">Reference proteome</keyword>
<dbReference type="PANTHER" id="PTHR43531">
    <property type="entry name" value="PROTEIN ICFG"/>
    <property type="match status" value="1"/>
</dbReference>
<evidence type="ECO:0000256" key="11">
    <source>
        <dbReference type="PROSITE-ProRule" id="PRU00284"/>
    </source>
</evidence>
<evidence type="ECO:0000256" key="4">
    <source>
        <dbReference type="ARBA" id="ARBA00022500"/>
    </source>
</evidence>
<evidence type="ECO:0000259" key="14">
    <source>
        <dbReference type="PROSITE" id="PS50885"/>
    </source>
</evidence>
<dbReference type="Proteomes" id="UP000187280">
    <property type="component" value="Unassembled WGS sequence"/>
</dbReference>
<sequence>MRLKNLSIRAGLLSLLTLITLLLLIVSGMGIHSINQSRQSLGALNHIQGIQLGGLTNGYNLTLQARASATLAVRKIEMGLLEIGAQETERLAHNVQSATRTIQQFSQTEHSSEEGLTLAKSVATSYQRYLEQGLNPMVSSLQKQYTDEYYQLLENDLTPLSTAFDDAIQAFRAYAQQQASERIQDAEYNERVMLLLISVACLLSLLLVFLGWMALRHMLLKPLDRAIDQLEQVAAGDLTQRIPASSDNELGRLSDAIERMQLALLASVGQVRDASTQIDRGSHELTSGNRHLEERTEASVAALEQTAASLEQLSATVKHNADNATLAHQLADKVSDTTDRGNESVCYVIEKMQEIATSAKRISDILGVIDGIAFQTNILALNAAVEAARAGEQGKGFAVVASEVRNLAQHSGQAAREIRTLIMDSQTHVAEGLTLASQAGETMDEVSGEIDRITSLMKEISYASQEQHRGIEQVNIAFTQIDKVAQQNAALVKASASTTESLEAQSRQLVEAMAMFRIGDKLPLLP</sequence>
<dbReference type="PANTHER" id="PTHR43531:SF14">
    <property type="entry name" value="METHYL-ACCEPTING CHEMOTAXIS PROTEIN I-RELATED"/>
    <property type="match status" value="1"/>
</dbReference>
<dbReference type="PRINTS" id="PR00260">
    <property type="entry name" value="CHEMTRNSDUCR"/>
</dbReference>
<reference evidence="15 16" key="1">
    <citation type="submission" date="2016-10" db="EMBL/GenBank/DDBJ databases">
        <authorList>
            <person name="de Groot N.N."/>
        </authorList>
    </citation>
    <scope>NUCLEOTIDE SEQUENCE [LARGE SCALE GENOMIC DNA]</scope>
    <source>
        <strain evidence="15 16">ATCC 29281</strain>
    </source>
</reference>
<evidence type="ECO:0000256" key="9">
    <source>
        <dbReference type="ARBA" id="ARBA00023224"/>
    </source>
</evidence>
<dbReference type="EMBL" id="FNQS01000004">
    <property type="protein sequence ID" value="SEA36726.1"/>
    <property type="molecule type" value="Genomic_DNA"/>
</dbReference>
<comment type="similarity">
    <text evidence="10">Belongs to the methyl-accepting chemotaxis (MCP) protein family.</text>
</comment>
<evidence type="ECO:0000256" key="7">
    <source>
        <dbReference type="ARBA" id="ARBA00022989"/>
    </source>
</evidence>
<keyword evidence="5" id="KW-0997">Cell inner membrane</keyword>
<keyword evidence="8 12" id="KW-0472">Membrane</keyword>
<dbReference type="Gene3D" id="1.10.287.950">
    <property type="entry name" value="Methyl-accepting chemotaxis protein"/>
    <property type="match status" value="1"/>
</dbReference>
<dbReference type="RefSeq" id="WP_074728250.1">
    <property type="nucleotide sequence ID" value="NZ_FNQS01000004.1"/>
</dbReference>
<evidence type="ECO:0000256" key="2">
    <source>
        <dbReference type="ARBA" id="ARBA00022475"/>
    </source>
</evidence>
<dbReference type="GO" id="GO:0007165">
    <property type="term" value="P:signal transduction"/>
    <property type="evidence" value="ECO:0007669"/>
    <property type="project" value="UniProtKB-KW"/>
</dbReference>
<keyword evidence="4" id="KW-0145">Chemotaxis</keyword>
<dbReference type="GeneID" id="97764358"/>
<dbReference type="InterPro" id="IPR003660">
    <property type="entry name" value="HAMP_dom"/>
</dbReference>
<feature type="domain" description="HAMP" evidence="14">
    <location>
        <begin position="217"/>
        <end position="269"/>
    </location>
</feature>
<dbReference type="InterPro" id="IPR035440">
    <property type="entry name" value="4HB_MCP_dom_sf"/>
</dbReference>
<dbReference type="AlphaFoldDB" id="A0A1H4ALA7"/>
<evidence type="ECO:0000313" key="15">
    <source>
        <dbReference type="EMBL" id="SEA36726.1"/>
    </source>
</evidence>
<proteinExistence type="inferred from homology"/>
<evidence type="ECO:0000256" key="8">
    <source>
        <dbReference type="ARBA" id="ARBA00023136"/>
    </source>
</evidence>
<evidence type="ECO:0000256" key="1">
    <source>
        <dbReference type="ARBA" id="ARBA00004429"/>
    </source>
</evidence>
<keyword evidence="7 12" id="KW-1133">Transmembrane helix</keyword>
<dbReference type="Pfam" id="PF00672">
    <property type="entry name" value="HAMP"/>
    <property type="match status" value="1"/>
</dbReference>
<name>A0A1H4ALA7_9GAMM</name>
<evidence type="ECO:0000256" key="3">
    <source>
        <dbReference type="ARBA" id="ARBA00022481"/>
    </source>
</evidence>
<dbReference type="InterPro" id="IPR004090">
    <property type="entry name" value="Chemotax_Me-accpt_rcpt"/>
</dbReference>
<evidence type="ECO:0000313" key="16">
    <source>
        <dbReference type="Proteomes" id="UP000187280"/>
    </source>
</evidence>
<dbReference type="PROSITE" id="PS50111">
    <property type="entry name" value="CHEMOTAXIS_TRANSDUC_2"/>
    <property type="match status" value="1"/>
</dbReference>
<dbReference type="eggNOG" id="COG0840">
    <property type="taxonomic scope" value="Bacteria"/>
</dbReference>
<evidence type="ECO:0000256" key="6">
    <source>
        <dbReference type="ARBA" id="ARBA00022692"/>
    </source>
</evidence>
<dbReference type="FunFam" id="1.10.287.950:FF:000001">
    <property type="entry name" value="Methyl-accepting chemotaxis sensory transducer"/>
    <property type="match status" value="1"/>
</dbReference>
<dbReference type="PROSITE" id="PS50885">
    <property type="entry name" value="HAMP"/>
    <property type="match status" value="1"/>
</dbReference>
<dbReference type="InterPro" id="IPR051310">
    <property type="entry name" value="MCP_chemotaxis"/>
</dbReference>
<evidence type="ECO:0000256" key="10">
    <source>
        <dbReference type="ARBA" id="ARBA00029447"/>
    </source>
</evidence>
<comment type="subcellular location">
    <subcellularLocation>
        <location evidence="1">Cell inner membrane</location>
        <topology evidence="1">Multi-pass membrane protein</topology>
    </subcellularLocation>
</comment>
<keyword evidence="2" id="KW-1003">Cell membrane</keyword>
<accession>A0A1H4ALA7</accession>
<organism evidence="15 16">
    <name type="scientific">Lonsdalea quercina</name>
    <dbReference type="NCBI Taxonomy" id="71657"/>
    <lineage>
        <taxon>Bacteria</taxon>
        <taxon>Pseudomonadati</taxon>
        <taxon>Pseudomonadota</taxon>
        <taxon>Gammaproteobacteria</taxon>
        <taxon>Enterobacterales</taxon>
        <taxon>Pectobacteriaceae</taxon>
        <taxon>Lonsdalea</taxon>
    </lineage>
</organism>
<dbReference type="GO" id="GO:0005886">
    <property type="term" value="C:plasma membrane"/>
    <property type="evidence" value="ECO:0007669"/>
    <property type="project" value="UniProtKB-SubCell"/>
</dbReference>
<dbReference type="SMART" id="SM00283">
    <property type="entry name" value="MA"/>
    <property type="match status" value="1"/>
</dbReference>
<dbReference type="GO" id="GO:0006935">
    <property type="term" value="P:chemotaxis"/>
    <property type="evidence" value="ECO:0007669"/>
    <property type="project" value="UniProtKB-KW"/>
</dbReference>
<dbReference type="Pfam" id="PF00015">
    <property type="entry name" value="MCPsignal"/>
    <property type="match status" value="1"/>
</dbReference>
<dbReference type="SUPFAM" id="SSF58104">
    <property type="entry name" value="Methyl-accepting chemotaxis protein (MCP) signaling domain"/>
    <property type="match status" value="1"/>
</dbReference>
<dbReference type="STRING" id="71657.SAMN02982996_01467"/>
<dbReference type="SMART" id="SM00304">
    <property type="entry name" value="HAMP"/>
    <property type="match status" value="1"/>
</dbReference>
<gene>
    <name evidence="15" type="ORF">SAMN02982996_01467</name>
</gene>
<evidence type="ECO:0000259" key="13">
    <source>
        <dbReference type="PROSITE" id="PS50111"/>
    </source>
</evidence>
<dbReference type="CDD" id="cd11386">
    <property type="entry name" value="MCP_signal"/>
    <property type="match status" value="1"/>
</dbReference>
<dbReference type="InterPro" id="IPR003122">
    <property type="entry name" value="Tar_rcpt_lig-bd"/>
</dbReference>
<keyword evidence="3" id="KW-0488">Methylation</keyword>
<evidence type="ECO:0000256" key="5">
    <source>
        <dbReference type="ARBA" id="ARBA00022519"/>
    </source>
</evidence>
<dbReference type="CDD" id="cd06225">
    <property type="entry name" value="HAMP"/>
    <property type="match status" value="1"/>
</dbReference>
<keyword evidence="6 12" id="KW-0812">Transmembrane</keyword>